<dbReference type="InterPro" id="IPR009003">
    <property type="entry name" value="Peptidase_S1_PA"/>
</dbReference>
<dbReference type="SUPFAM" id="SSF50494">
    <property type="entry name" value="Trypsin-like serine proteases"/>
    <property type="match status" value="1"/>
</dbReference>
<keyword evidence="2" id="KW-0614">Plasmid</keyword>
<evidence type="ECO:0000313" key="3">
    <source>
        <dbReference type="Proteomes" id="UP001432075"/>
    </source>
</evidence>
<reference evidence="2" key="1">
    <citation type="submission" date="2022-10" db="EMBL/GenBank/DDBJ databases">
        <title>The complete genomes of actinobacterial strains from the NBC collection.</title>
        <authorList>
            <person name="Joergensen T.S."/>
            <person name="Alvarez Arevalo M."/>
            <person name="Sterndorff E.B."/>
            <person name="Faurdal D."/>
            <person name="Vuksanovic O."/>
            <person name="Mourched A.-S."/>
            <person name="Charusanti P."/>
            <person name="Shaw S."/>
            <person name="Blin K."/>
            <person name="Weber T."/>
        </authorList>
    </citation>
    <scope>NUCLEOTIDE SEQUENCE</scope>
    <source>
        <strain evidence="2">NBC_00283</strain>
        <plasmid evidence="2">unnamed1</plasmid>
    </source>
</reference>
<keyword evidence="2" id="KW-0378">Hydrolase</keyword>
<dbReference type="InterPro" id="IPR028994">
    <property type="entry name" value="Integrin_alpha_N"/>
</dbReference>
<geneLocation type="plasmid" evidence="2 3">
    <name>unnamed1</name>
</geneLocation>
<keyword evidence="3" id="KW-1185">Reference proteome</keyword>
<dbReference type="Pfam" id="PF00089">
    <property type="entry name" value="Trypsin"/>
    <property type="match status" value="1"/>
</dbReference>
<keyword evidence="2" id="KW-0645">Protease</keyword>
<dbReference type="Gene3D" id="2.40.10.10">
    <property type="entry name" value="Trypsin-like serine proteases"/>
    <property type="match status" value="2"/>
</dbReference>
<feature type="domain" description="Peptidase S1" evidence="1">
    <location>
        <begin position="60"/>
        <end position="216"/>
    </location>
</feature>
<dbReference type="RefSeq" id="WP_328777742.1">
    <property type="nucleotide sequence ID" value="NZ_CP108058.1"/>
</dbReference>
<dbReference type="InterPro" id="IPR001254">
    <property type="entry name" value="Trypsin_dom"/>
</dbReference>
<evidence type="ECO:0000259" key="1">
    <source>
        <dbReference type="Pfam" id="PF00089"/>
    </source>
</evidence>
<name>A0ABZ1RZ34_9ACTN</name>
<dbReference type="InterPro" id="IPR043504">
    <property type="entry name" value="Peptidase_S1_PA_chymotrypsin"/>
</dbReference>
<proteinExistence type="predicted"/>
<protein>
    <submittedName>
        <fullName evidence="2">Serine protease</fullName>
    </submittedName>
</protein>
<dbReference type="GO" id="GO:0006508">
    <property type="term" value="P:proteolysis"/>
    <property type="evidence" value="ECO:0007669"/>
    <property type="project" value="UniProtKB-KW"/>
</dbReference>
<accession>A0ABZ1RZ34</accession>
<dbReference type="EMBL" id="CP108058">
    <property type="protein sequence ID" value="WUO51425.1"/>
    <property type="molecule type" value="Genomic_DNA"/>
</dbReference>
<sequence length="553" mass="59770">MASATDPGRPASGAAAEGSAAARSMGALDMPTAEHFLGAKSVGTVFVYDTKDPTTGQAHAYSCSASVVDSPGHNLILTAGHCSGGKAVFVPWYRSEATLDKQTYGFYKIDNKDWYFDRQYEHNTMKATSDLDYAFAKVSLSPSGKKVQDVVGANTLARTPRFDQAVTMVGYPKVKHNPEGHPVRCPARTSALPGFNQMWVECAGMWGGVSGGPWFSKINWETGTGEIIGNVGGYNGGGMDVGESDPRYNQITYSPMHGDHFLRLYADAKNDQHTDYGPYRQPPLPYSMGDGELWKHAKQMTSGNFSGTGHSDLLVIWTDGEVTLYPGDGNGGFGSERRLLAPDDTWKPIATITAGDFAGSNQFDLLVRWDDGRMTLHADVGSNGLGIGTEMAGSGSIWSHATQIAAGRFNATTYVTDLMVRWSDGELTLYTNVGAGTLGQEHRLKEPNDTWKDATLLTAGQFSGNQKWDLMVRWSTGELDNYVGTTTGGLGGQQQIHGPNKTWTHSVIMTTGQYTGDGLTNDLVIRWTDGETTMYQNTRTNNLGSERTLVPAA</sequence>
<gene>
    <name evidence="2" type="ORF">OHU17_36825</name>
</gene>
<evidence type="ECO:0000313" key="2">
    <source>
        <dbReference type="EMBL" id="WUO51425.1"/>
    </source>
</evidence>
<organism evidence="2 3">
    <name type="scientific">Streptomyces goshikiensis</name>
    <dbReference type="NCBI Taxonomy" id="1942"/>
    <lineage>
        <taxon>Bacteria</taxon>
        <taxon>Bacillati</taxon>
        <taxon>Actinomycetota</taxon>
        <taxon>Actinomycetes</taxon>
        <taxon>Kitasatosporales</taxon>
        <taxon>Streptomycetaceae</taxon>
        <taxon>Streptomyces</taxon>
    </lineage>
</organism>
<dbReference type="SUPFAM" id="SSF69318">
    <property type="entry name" value="Integrin alpha N-terminal domain"/>
    <property type="match status" value="1"/>
</dbReference>
<dbReference type="GO" id="GO:0008233">
    <property type="term" value="F:peptidase activity"/>
    <property type="evidence" value="ECO:0007669"/>
    <property type="project" value="UniProtKB-KW"/>
</dbReference>
<dbReference type="Proteomes" id="UP001432075">
    <property type="component" value="Plasmid unnamed1"/>
</dbReference>